<keyword evidence="3" id="KW-1185">Reference proteome</keyword>
<reference evidence="2" key="1">
    <citation type="submission" date="2022-11" db="EMBL/GenBank/DDBJ databases">
        <authorList>
            <person name="Petersen C."/>
        </authorList>
    </citation>
    <scope>NUCLEOTIDE SEQUENCE</scope>
    <source>
        <strain evidence="2">IBT 30069</strain>
    </source>
</reference>
<protein>
    <submittedName>
        <fullName evidence="2">Uncharacterized protein</fullName>
    </submittedName>
</protein>
<dbReference type="Gene3D" id="1.25.40.20">
    <property type="entry name" value="Ankyrin repeat-containing domain"/>
    <property type="match status" value="1"/>
</dbReference>
<feature type="compositionally biased region" description="Basic and acidic residues" evidence="1">
    <location>
        <begin position="317"/>
        <end position="346"/>
    </location>
</feature>
<dbReference type="SUPFAM" id="SSF48403">
    <property type="entry name" value="Ankyrin repeat"/>
    <property type="match status" value="1"/>
</dbReference>
<evidence type="ECO:0000313" key="3">
    <source>
        <dbReference type="Proteomes" id="UP001149165"/>
    </source>
</evidence>
<comment type="caution">
    <text evidence="2">The sequence shown here is derived from an EMBL/GenBank/DDBJ whole genome shotgun (WGS) entry which is preliminary data.</text>
</comment>
<organism evidence="2 3">
    <name type="scientific">Penicillium angulare</name>
    <dbReference type="NCBI Taxonomy" id="116970"/>
    <lineage>
        <taxon>Eukaryota</taxon>
        <taxon>Fungi</taxon>
        <taxon>Dikarya</taxon>
        <taxon>Ascomycota</taxon>
        <taxon>Pezizomycotina</taxon>
        <taxon>Eurotiomycetes</taxon>
        <taxon>Eurotiomycetidae</taxon>
        <taxon>Eurotiales</taxon>
        <taxon>Aspergillaceae</taxon>
        <taxon>Penicillium</taxon>
    </lineage>
</organism>
<feature type="region of interest" description="Disordered" evidence="1">
    <location>
        <begin position="1"/>
        <end position="46"/>
    </location>
</feature>
<feature type="compositionally biased region" description="Acidic residues" evidence="1">
    <location>
        <begin position="13"/>
        <end position="42"/>
    </location>
</feature>
<dbReference type="EMBL" id="JAPQKH010000007">
    <property type="protein sequence ID" value="KAJ5087241.1"/>
    <property type="molecule type" value="Genomic_DNA"/>
</dbReference>
<feature type="compositionally biased region" description="Basic and acidic residues" evidence="1">
    <location>
        <begin position="355"/>
        <end position="373"/>
    </location>
</feature>
<dbReference type="OrthoDB" id="4510452at2759"/>
<dbReference type="Proteomes" id="UP001149165">
    <property type="component" value="Unassembled WGS sequence"/>
</dbReference>
<gene>
    <name evidence="2" type="ORF">N7456_010857</name>
</gene>
<reference evidence="2" key="2">
    <citation type="journal article" date="2023" name="IMA Fungus">
        <title>Comparative genomic study of the Penicillium genus elucidates a diverse pangenome and 15 lateral gene transfer events.</title>
        <authorList>
            <person name="Petersen C."/>
            <person name="Sorensen T."/>
            <person name="Nielsen M.R."/>
            <person name="Sondergaard T.E."/>
            <person name="Sorensen J.L."/>
            <person name="Fitzpatrick D.A."/>
            <person name="Frisvad J.C."/>
            <person name="Nielsen K.L."/>
        </authorList>
    </citation>
    <scope>NUCLEOTIDE SEQUENCE</scope>
    <source>
        <strain evidence="2">IBT 30069</strain>
    </source>
</reference>
<dbReference type="InterPro" id="IPR036770">
    <property type="entry name" value="Ankyrin_rpt-contain_sf"/>
</dbReference>
<name>A0A9W9JZM8_9EURO</name>
<dbReference type="AlphaFoldDB" id="A0A9W9JZM8"/>
<feature type="compositionally biased region" description="Basic and acidic residues" evidence="1">
    <location>
        <begin position="1"/>
        <end position="12"/>
    </location>
</feature>
<feature type="region of interest" description="Disordered" evidence="1">
    <location>
        <begin position="444"/>
        <end position="464"/>
    </location>
</feature>
<evidence type="ECO:0000256" key="1">
    <source>
        <dbReference type="SAM" id="MobiDB-lite"/>
    </source>
</evidence>
<accession>A0A9W9JZM8</accession>
<feature type="compositionally biased region" description="Basic and acidic residues" evidence="1">
    <location>
        <begin position="292"/>
        <end position="301"/>
    </location>
</feature>
<feature type="compositionally biased region" description="Basic and acidic residues" evidence="1">
    <location>
        <begin position="390"/>
        <end position="420"/>
    </location>
</feature>
<feature type="region of interest" description="Disordered" evidence="1">
    <location>
        <begin position="292"/>
        <end position="420"/>
    </location>
</feature>
<sequence length="464" mass="53260">MSDDDERRHESGSEEEETDRENEIILSDEEESSDEEKELEDDAPVHKQLQHIVKSIKAGEVDWTAPREYLGRHGKLSTHLTGQSEKTSECILHFLLRDDDMSLKVERERMAKAIRCIGRYHPQLLTISSSERPTPTPLYLALDNLDSDRIYLIKHGMLKRNSLLNINIKREDLAKAIEKTCGIRLENCLHRAMRSPLQNIDRSLLKRLVECASIDAINAQDKDDWTPLHCAAQYELASEKMLGTIQALIRRGEADREGTSIDAGGTKYALDILCKRRKDKLSVYEVHMKTREEDQELEAKRVPKNIRSGPTPQKPTDSLKGKEENLEPVDRQNRENKELPKAENGPRNRTLLHASRADESSNKTAIEAKEDPKMGIAHSNTANTNAKRATASDKPSESERRKQEIREEKREERRREREKWSLAIRNELKLHCLRTRPIAQAKRFLHGSKNDGELNSSAEFKEFS</sequence>
<evidence type="ECO:0000313" key="2">
    <source>
        <dbReference type="EMBL" id="KAJ5087241.1"/>
    </source>
</evidence>
<feature type="compositionally biased region" description="Low complexity" evidence="1">
    <location>
        <begin position="380"/>
        <end position="389"/>
    </location>
</feature>
<proteinExistence type="predicted"/>